<dbReference type="InterPro" id="IPR036396">
    <property type="entry name" value="Cyt_P450_sf"/>
</dbReference>
<proteinExistence type="predicted"/>
<comment type="caution">
    <text evidence="2">The sequence shown here is derived from an EMBL/GenBank/DDBJ whole genome shotgun (WGS) entry which is preliminary data.</text>
</comment>
<dbReference type="Gene3D" id="1.10.630.10">
    <property type="entry name" value="Cytochrome P450"/>
    <property type="match status" value="1"/>
</dbReference>
<name>A0ABS4VUD0_9PSEU</name>
<accession>A0ABS4VUD0</accession>
<dbReference type="Proteomes" id="UP001519295">
    <property type="component" value="Unassembled WGS sequence"/>
</dbReference>
<sequence length="84" mass="9243">MEQFREVTEQMWSGLTAEGEAVDFAGTFGQLSELMAAELAAHRKHGADDFVTTLLSAKVDGRELDRTSAPASSSPSRWRVTRRS</sequence>
<organism evidence="2 3">
    <name type="scientific">Pseudonocardia parietis</name>
    <dbReference type="NCBI Taxonomy" id="570936"/>
    <lineage>
        <taxon>Bacteria</taxon>
        <taxon>Bacillati</taxon>
        <taxon>Actinomycetota</taxon>
        <taxon>Actinomycetes</taxon>
        <taxon>Pseudonocardiales</taxon>
        <taxon>Pseudonocardiaceae</taxon>
        <taxon>Pseudonocardia</taxon>
    </lineage>
</organism>
<keyword evidence="3" id="KW-1185">Reference proteome</keyword>
<protein>
    <submittedName>
        <fullName evidence="2">Uncharacterized protein</fullName>
    </submittedName>
</protein>
<dbReference type="RefSeq" id="WP_210027669.1">
    <property type="nucleotide sequence ID" value="NZ_JAGINU010000001.1"/>
</dbReference>
<evidence type="ECO:0000256" key="1">
    <source>
        <dbReference type="SAM" id="MobiDB-lite"/>
    </source>
</evidence>
<feature type="region of interest" description="Disordered" evidence="1">
    <location>
        <begin position="61"/>
        <end position="84"/>
    </location>
</feature>
<dbReference type="EMBL" id="JAGINU010000001">
    <property type="protein sequence ID" value="MBP2367530.1"/>
    <property type="molecule type" value="Genomic_DNA"/>
</dbReference>
<evidence type="ECO:0000313" key="3">
    <source>
        <dbReference type="Proteomes" id="UP001519295"/>
    </source>
</evidence>
<reference evidence="2 3" key="1">
    <citation type="submission" date="2021-03" db="EMBL/GenBank/DDBJ databases">
        <title>Sequencing the genomes of 1000 actinobacteria strains.</title>
        <authorList>
            <person name="Klenk H.-P."/>
        </authorList>
    </citation>
    <scope>NUCLEOTIDE SEQUENCE [LARGE SCALE GENOMIC DNA]</scope>
    <source>
        <strain evidence="2 3">DSM 45256</strain>
    </source>
</reference>
<evidence type="ECO:0000313" key="2">
    <source>
        <dbReference type="EMBL" id="MBP2367530.1"/>
    </source>
</evidence>
<gene>
    <name evidence="2" type="ORF">JOF36_003226</name>
</gene>